<keyword evidence="1" id="KW-1133">Transmembrane helix</keyword>
<dbReference type="KEGG" id="fiy:BN1229_v1_0834"/>
<dbReference type="KEGG" id="fil:BN1229_v1_0828"/>
<proteinExistence type="predicted"/>
<dbReference type="AlphaFoldDB" id="A0A0D6JCU0"/>
<sequence>MSDRGRVYTMSLLRGAFSQIGNLASKVESWWALGLLVMSTGGFAWLGNQWGALASQGWAAVLLVALVSSAILILAGSIAFLAFCRLRYNQVAAPPALEVRTEQPGTATIEQTQPNLKMVVNASFENQIVIIDDHHFVKCTFKNCTIQYSGGLYQMIECRREAGEVVFTSYNQEIVRALPLLQFVGLMREDAKGTMVVVPKDAFKS</sequence>
<gene>
    <name evidence="2" type="ORF">YBN1229_v1_0834</name>
</gene>
<feature type="transmembrane region" description="Helical" evidence="1">
    <location>
        <begin position="29"/>
        <end position="46"/>
    </location>
</feature>
<dbReference type="Proteomes" id="UP000033187">
    <property type="component" value="Chromosome 1"/>
</dbReference>
<keyword evidence="1" id="KW-0472">Membrane</keyword>
<name>A0A0D6JCU0_9HYPH</name>
<accession>A0A0D6JCU0</accession>
<organism evidence="2 3">
    <name type="scientific">Candidatus Filomicrobium marinum</name>
    <dbReference type="NCBI Taxonomy" id="1608628"/>
    <lineage>
        <taxon>Bacteria</taxon>
        <taxon>Pseudomonadati</taxon>
        <taxon>Pseudomonadota</taxon>
        <taxon>Alphaproteobacteria</taxon>
        <taxon>Hyphomicrobiales</taxon>
        <taxon>Hyphomicrobiaceae</taxon>
        <taxon>Filomicrobium</taxon>
    </lineage>
</organism>
<evidence type="ECO:0000256" key="1">
    <source>
        <dbReference type="SAM" id="Phobius"/>
    </source>
</evidence>
<protein>
    <submittedName>
        <fullName evidence="2">Uncharacterized protein</fullName>
    </submittedName>
</protein>
<feature type="transmembrane region" description="Helical" evidence="1">
    <location>
        <begin position="58"/>
        <end position="83"/>
    </location>
</feature>
<evidence type="ECO:0000313" key="2">
    <source>
        <dbReference type="EMBL" id="CPR16494.1"/>
    </source>
</evidence>
<dbReference type="EMBL" id="LN829119">
    <property type="protein sequence ID" value="CPR16494.1"/>
    <property type="molecule type" value="Genomic_DNA"/>
</dbReference>
<keyword evidence="1" id="KW-0812">Transmembrane</keyword>
<evidence type="ECO:0000313" key="3">
    <source>
        <dbReference type="Proteomes" id="UP000033187"/>
    </source>
</evidence>
<keyword evidence="3" id="KW-1185">Reference proteome</keyword>
<reference evidence="3" key="1">
    <citation type="submission" date="2015-02" db="EMBL/GenBank/DDBJ databases">
        <authorList>
            <person name="Chooi Y.-H."/>
        </authorList>
    </citation>
    <scope>NUCLEOTIDE SEQUENCE [LARGE SCALE GENOMIC DNA]</scope>
    <source>
        <strain evidence="3">strain Y</strain>
    </source>
</reference>